<dbReference type="InParanoid" id="A0A3Q7GR10"/>
<protein>
    <submittedName>
        <fullName evidence="1">Uncharacterized protein</fullName>
    </submittedName>
</protein>
<dbReference type="PaxDb" id="4081-Solyc06g024240.1.1"/>
<dbReference type="Proteomes" id="UP000004994">
    <property type="component" value="Chromosome 6"/>
</dbReference>
<sequence>MVPSGPSPGVEQPTQNLYGQGKSDYLIKTKHCDGPNRCLRNVIFSQCCECQSEEIQPSAGKRWEKL</sequence>
<proteinExistence type="predicted"/>
<name>A0A3Q7GR10_SOLLC</name>
<reference evidence="1" key="2">
    <citation type="submission" date="2019-01" db="UniProtKB">
        <authorList>
            <consortium name="EnsemblPlants"/>
        </authorList>
    </citation>
    <scope>IDENTIFICATION</scope>
    <source>
        <strain evidence="1">cv. Heinz 1706</strain>
    </source>
</reference>
<dbReference type="AlphaFoldDB" id="A0A3Q7GR10"/>
<evidence type="ECO:0000313" key="1">
    <source>
        <dbReference type="EnsemblPlants" id="Solyc06g024240.1.1.1"/>
    </source>
</evidence>
<dbReference type="Gramene" id="Solyc06g024240.1.1">
    <property type="protein sequence ID" value="Solyc06g024240.1.1.1"/>
    <property type="gene ID" value="Solyc06g024240.1"/>
</dbReference>
<dbReference type="EnsemblPlants" id="Solyc06g024240.1.1">
    <property type="protein sequence ID" value="Solyc06g024240.1.1.1"/>
    <property type="gene ID" value="Solyc06g024240.1"/>
</dbReference>
<accession>A0A3Q7GR10</accession>
<reference evidence="1" key="1">
    <citation type="journal article" date="2012" name="Nature">
        <title>The tomato genome sequence provides insights into fleshy fruit evolution.</title>
        <authorList>
            <consortium name="Tomato Genome Consortium"/>
        </authorList>
    </citation>
    <scope>NUCLEOTIDE SEQUENCE [LARGE SCALE GENOMIC DNA]</scope>
    <source>
        <strain evidence="1">cv. Heinz 1706</strain>
    </source>
</reference>
<organism evidence="1">
    <name type="scientific">Solanum lycopersicum</name>
    <name type="common">Tomato</name>
    <name type="synonym">Lycopersicon esculentum</name>
    <dbReference type="NCBI Taxonomy" id="4081"/>
    <lineage>
        <taxon>Eukaryota</taxon>
        <taxon>Viridiplantae</taxon>
        <taxon>Streptophyta</taxon>
        <taxon>Embryophyta</taxon>
        <taxon>Tracheophyta</taxon>
        <taxon>Spermatophyta</taxon>
        <taxon>Magnoliopsida</taxon>
        <taxon>eudicotyledons</taxon>
        <taxon>Gunneridae</taxon>
        <taxon>Pentapetalae</taxon>
        <taxon>asterids</taxon>
        <taxon>lamiids</taxon>
        <taxon>Solanales</taxon>
        <taxon>Solanaceae</taxon>
        <taxon>Solanoideae</taxon>
        <taxon>Solaneae</taxon>
        <taxon>Solanum</taxon>
        <taxon>Solanum subgen. Lycopersicon</taxon>
    </lineage>
</organism>
<evidence type="ECO:0000313" key="2">
    <source>
        <dbReference type="Proteomes" id="UP000004994"/>
    </source>
</evidence>
<keyword evidence="2" id="KW-1185">Reference proteome</keyword>